<evidence type="ECO:0000313" key="2">
    <source>
        <dbReference type="Proteomes" id="UP000830395"/>
    </source>
</evidence>
<proteinExistence type="predicted"/>
<evidence type="ECO:0000313" key="1">
    <source>
        <dbReference type="EMBL" id="MCJ8739363.1"/>
    </source>
</evidence>
<name>A0ACC5YU64_9TELE</name>
<organism evidence="1 2">
    <name type="scientific">Pangasius djambal</name>
    <dbReference type="NCBI Taxonomy" id="1691987"/>
    <lineage>
        <taxon>Eukaryota</taxon>
        <taxon>Metazoa</taxon>
        <taxon>Chordata</taxon>
        <taxon>Craniata</taxon>
        <taxon>Vertebrata</taxon>
        <taxon>Euteleostomi</taxon>
        <taxon>Actinopterygii</taxon>
        <taxon>Neopterygii</taxon>
        <taxon>Teleostei</taxon>
        <taxon>Ostariophysi</taxon>
        <taxon>Siluriformes</taxon>
        <taxon>Pangasiidae</taxon>
        <taxon>Pangasius</taxon>
    </lineage>
</organism>
<dbReference type="EMBL" id="CM040987">
    <property type="protein sequence ID" value="MCJ8739363.1"/>
    <property type="molecule type" value="Genomic_DNA"/>
</dbReference>
<dbReference type="Proteomes" id="UP000830395">
    <property type="component" value="Chromosome 13"/>
</dbReference>
<accession>A0ACC5YU64</accession>
<sequence length="514" mass="57095">MEKYFQDVVTIVEERMMDGGSECDQYNTRLQQLYDEIICSASTEQSCTASLVGTPLPSPEVSFHVWTKEDEIWNEMINFTLMSSANRNSALLEEDKDTRRASVISTISRDSGIEGDLPLNEFSFLMVEPSGGLEVQEQQKSLSFSRRPCVRWPKAGNRMTLMMEAIKESGGTGGSGSSILKEEKNFTARVVVMGDDSTLGRLAKAYHTIRKKEMRNLFLTKRVNLEIYYVPVTSQSNTASSVQENASADVDRLTIAASLGSVDPWYDSNINSLGAMILKLAETHSSVVGSSEPNSFLLDIISYYTRTAQQPVHIPIYSVKISFSGLDSKVVEEVFVCQLDMDFPGFKPQRVTFKDTIRGSVRYKKNMQEECGVVVAVNYRKASISNREVDRGMSLIMCGVSICTARPSGTKGLESLSVDFRDPNPARPPMSTLRVTNICIRALEEKTFTVCLDKDSGRTFKNIQSIEVSPCTDPGYSLQKSKSKHSLMEDDSGLSKFLSKTFSLPINTFSGVVQ</sequence>
<reference evidence="1" key="1">
    <citation type="submission" date="2020-02" db="EMBL/GenBank/DDBJ databases">
        <title>Genome sequencing of the panga catfish, Pangasius djambal.</title>
        <authorList>
            <person name="Wen M."/>
            <person name="Zahm M."/>
            <person name="Roques C."/>
            <person name="Cabau C."/>
            <person name="Klopp C."/>
            <person name="Donnadieu C."/>
            <person name="Jouanno E."/>
            <person name="Avarre J.-C."/>
            <person name="Campet M."/>
            <person name="Ha T."/>
            <person name="Dugue R."/>
            <person name="Lampietro C."/>
            <person name="Louis A."/>
            <person name="Herpin A."/>
            <person name="Echchiki A."/>
            <person name="Berthelot C."/>
            <person name="Parey E."/>
            <person name="Roest-Crollius H."/>
            <person name="Braasch I."/>
            <person name="Postlethwait J.H."/>
            <person name="Bobe J."/>
            <person name="Montfort J."/>
            <person name="Bouchez O."/>
            <person name="Begum T."/>
            <person name="Schartl M."/>
            <person name="Gustiano R."/>
            <person name="Guiguen Y."/>
        </authorList>
    </citation>
    <scope>NUCLEOTIDE SEQUENCE</scope>
    <source>
        <strain evidence="1">Pdj_M5554</strain>
    </source>
</reference>
<comment type="caution">
    <text evidence="1">The sequence shown here is derived from an EMBL/GenBank/DDBJ whole genome shotgun (WGS) entry which is preliminary data.</text>
</comment>
<keyword evidence="2" id="KW-1185">Reference proteome</keyword>
<protein>
    <submittedName>
        <fullName evidence="1">Uncharacterized protein</fullName>
    </submittedName>
</protein>
<gene>
    <name evidence="1" type="ORF">PDJAM_G00046280</name>
</gene>